<keyword evidence="4" id="KW-1185">Reference proteome</keyword>
<dbReference type="Proteomes" id="UP000596660">
    <property type="component" value="Unplaced"/>
</dbReference>
<evidence type="ECO:0000259" key="2">
    <source>
        <dbReference type="PROSITE" id="PS50181"/>
    </source>
</evidence>
<dbReference type="Gramene" id="AUR62044303-RA">
    <property type="protein sequence ID" value="AUR62044303-RA:cds"/>
    <property type="gene ID" value="AUR62044303"/>
</dbReference>
<evidence type="ECO:0000313" key="3">
    <source>
        <dbReference type="EnsemblPlants" id="AUR62044303-RA:cds"/>
    </source>
</evidence>
<dbReference type="EnsemblPlants" id="AUR62044303-RA">
    <property type="protein sequence ID" value="AUR62044303-RA:cds"/>
    <property type="gene ID" value="AUR62044303"/>
</dbReference>
<name>A0A803NDV6_CHEQI</name>
<dbReference type="Pfam" id="PF13649">
    <property type="entry name" value="Methyltransf_25"/>
    <property type="match status" value="1"/>
</dbReference>
<evidence type="ECO:0000256" key="1">
    <source>
        <dbReference type="SAM" id="MobiDB-lite"/>
    </source>
</evidence>
<dbReference type="CDD" id="cd02440">
    <property type="entry name" value="AdoMet_MTases"/>
    <property type="match status" value="1"/>
</dbReference>
<accession>A0A803NDV6</accession>
<dbReference type="GO" id="GO:0046406">
    <property type="term" value="F:magnesium protoporphyrin IX methyltransferase activity"/>
    <property type="evidence" value="ECO:0007669"/>
    <property type="project" value="InterPro"/>
</dbReference>
<feature type="compositionally biased region" description="Low complexity" evidence="1">
    <location>
        <begin position="188"/>
        <end position="197"/>
    </location>
</feature>
<organism evidence="3 4">
    <name type="scientific">Chenopodium quinoa</name>
    <name type="common">Quinoa</name>
    <dbReference type="NCBI Taxonomy" id="63459"/>
    <lineage>
        <taxon>Eukaryota</taxon>
        <taxon>Viridiplantae</taxon>
        <taxon>Streptophyta</taxon>
        <taxon>Embryophyta</taxon>
        <taxon>Tracheophyta</taxon>
        <taxon>Spermatophyta</taxon>
        <taxon>Magnoliopsida</taxon>
        <taxon>eudicotyledons</taxon>
        <taxon>Gunneridae</taxon>
        <taxon>Pentapetalae</taxon>
        <taxon>Caryophyllales</taxon>
        <taxon>Chenopodiaceae</taxon>
        <taxon>Chenopodioideae</taxon>
        <taxon>Atripliceae</taxon>
        <taxon>Chenopodium</taxon>
    </lineage>
</organism>
<dbReference type="Pfam" id="PF07109">
    <property type="entry name" value="Mg-por_mtran_C"/>
    <property type="match status" value="1"/>
</dbReference>
<dbReference type="GO" id="GO:0015995">
    <property type="term" value="P:chlorophyll biosynthetic process"/>
    <property type="evidence" value="ECO:0007669"/>
    <property type="project" value="InterPro"/>
</dbReference>
<dbReference type="Pfam" id="PF00646">
    <property type="entry name" value="F-box"/>
    <property type="match status" value="1"/>
</dbReference>
<feature type="region of interest" description="Disordered" evidence="1">
    <location>
        <begin position="163"/>
        <end position="213"/>
    </location>
</feature>
<dbReference type="InterPro" id="IPR010940">
    <property type="entry name" value="Mg_prot_MeTrfase_C"/>
</dbReference>
<reference evidence="3" key="2">
    <citation type="submission" date="2021-03" db="UniProtKB">
        <authorList>
            <consortium name="EnsemblPlants"/>
        </authorList>
    </citation>
    <scope>IDENTIFICATION</scope>
</reference>
<dbReference type="InterPro" id="IPR001810">
    <property type="entry name" value="F-box_dom"/>
</dbReference>
<sequence>MENKHGKRRRRFKRVHLPLEMWLEILSRLPIKPLAMCTVVCKKWRYIVYNFRKKFKVPNCGLFLRLATNTQDLVGYFCFKTKKFINIPKSCAIDGYVDAINSGYDKGLLTNLSFDLGPLYKINPLNPNRQGSFFTFYLGLLLLGLYDGTYEFTPPFSNGILSNHHHPFPEPPHSQQPHHHILSPPPQTQTHPTTPLRSPTPPLHHHRHRLQPNNTRRNRWRITRRINRSTSSIALANRPREAASAAGRGRWRSDKEVVREYFNGTGFQRWKKIYGETDDVNKVQLDIRIGHAKTVESVVMMLKEDGSLSGVSVCDAGCGTGSLSIPLAKEGALVCASDISAAMVQEARLRYYSSYRVIAKEELQITDTSPSSNIVMPKIRGEGFGELGWERIGELFPGPSKATRAYLHAEADVERALQKAGWKIRKRGLTTTQFYFAKIVEAVPA</sequence>
<dbReference type="PROSITE" id="PS50181">
    <property type="entry name" value="FBOX"/>
    <property type="match status" value="1"/>
</dbReference>
<dbReference type="InterPro" id="IPR041698">
    <property type="entry name" value="Methyltransf_25"/>
</dbReference>
<feature type="domain" description="F-box" evidence="2">
    <location>
        <begin position="11"/>
        <end position="58"/>
    </location>
</feature>
<proteinExistence type="predicted"/>
<dbReference type="AlphaFoldDB" id="A0A803NDV6"/>
<dbReference type="Gene3D" id="3.40.50.150">
    <property type="entry name" value="Vaccinia Virus protein VP39"/>
    <property type="match status" value="2"/>
</dbReference>
<dbReference type="InterPro" id="IPR036047">
    <property type="entry name" value="F-box-like_dom_sf"/>
</dbReference>
<dbReference type="Gene3D" id="1.20.1280.50">
    <property type="match status" value="1"/>
</dbReference>
<protein>
    <recommendedName>
        <fullName evidence="2">F-box domain-containing protein</fullName>
    </recommendedName>
</protein>
<evidence type="ECO:0000313" key="4">
    <source>
        <dbReference type="Proteomes" id="UP000596660"/>
    </source>
</evidence>
<dbReference type="SUPFAM" id="SSF53335">
    <property type="entry name" value="S-adenosyl-L-methionine-dependent methyltransferases"/>
    <property type="match status" value="1"/>
</dbReference>
<dbReference type="InterPro" id="IPR029063">
    <property type="entry name" value="SAM-dependent_MTases_sf"/>
</dbReference>
<dbReference type="SUPFAM" id="SSF81383">
    <property type="entry name" value="F-box domain"/>
    <property type="match status" value="1"/>
</dbReference>
<reference evidence="3" key="1">
    <citation type="journal article" date="2017" name="Nature">
        <title>The genome of Chenopodium quinoa.</title>
        <authorList>
            <person name="Jarvis D.E."/>
            <person name="Ho Y.S."/>
            <person name="Lightfoot D.J."/>
            <person name="Schmoeckel S.M."/>
            <person name="Li B."/>
            <person name="Borm T.J.A."/>
            <person name="Ohyanagi H."/>
            <person name="Mineta K."/>
            <person name="Michell C.T."/>
            <person name="Saber N."/>
            <person name="Kharbatia N.M."/>
            <person name="Rupper R.R."/>
            <person name="Sharp A.R."/>
            <person name="Dally N."/>
            <person name="Boughton B.A."/>
            <person name="Woo Y.H."/>
            <person name="Gao G."/>
            <person name="Schijlen E.G.W.M."/>
            <person name="Guo X."/>
            <person name="Momin A.A."/>
            <person name="Negrao S."/>
            <person name="Al-Babili S."/>
            <person name="Gehring C."/>
            <person name="Roessner U."/>
            <person name="Jung C."/>
            <person name="Murphy K."/>
            <person name="Arold S.T."/>
            <person name="Gojobori T."/>
            <person name="van der Linden C.G."/>
            <person name="van Loo E.N."/>
            <person name="Jellen E.N."/>
            <person name="Maughan P.J."/>
            <person name="Tester M."/>
        </authorList>
    </citation>
    <scope>NUCLEOTIDE SEQUENCE [LARGE SCALE GENOMIC DNA]</scope>
    <source>
        <strain evidence="3">cv. PI 614886</strain>
    </source>
</reference>
<dbReference type="SMART" id="SM00256">
    <property type="entry name" value="FBOX"/>
    <property type="match status" value="1"/>
</dbReference>
<feature type="compositionally biased region" description="Basic residues" evidence="1">
    <location>
        <begin position="203"/>
        <end position="213"/>
    </location>
</feature>